<evidence type="ECO:0000259" key="2">
    <source>
        <dbReference type="SMART" id="SM00912"/>
    </source>
</evidence>
<feature type="domain" description="Filamentous haemagglutinin FhaB/tRNA nuclease CdiA-like TPS" evidence="2">
    <location>
        <begin position="46"/>
        <end position="167"/>
    </location>
</feature>
<dbReference type="SMART" id="SM00912">
    <property type="entry name" value="Haemagg_act"/>
    <property type="match status" value="1"/>
</dbReference>
<dbReference type="InterPro" id="IPR025157">
    <property type="entry name" value="Hemagglutinin_rpt"/>
</dbReference>
<evidence type="ECO:0000313" key="6">
    <source>
        <dbReference type="Proteomes" id="UP000290580"/>
    </source>
</evidence>
<reference evidence="3 5" key="2">
    <citation type="submission" date="2018-08" db="EMBL/GenBank/DDBJ databases">
        <title>Complete genome of the Arcobacter skirrowii type strain LMG 6621.</title>
        <authorList>
            <person name="Miller W.G."/>
            <person name="Yee E."/>
            <person name="Bono J.L."/>
        </authorList>
    </citation>
    <scope>NUCLEOTIDE SEQUENCE [LARGE SCALE GENOMIC DNA]</scope>
    <source>
        <strain evidence="3 5">CCUG 10374</strain>
    </source>
</reference>
<dbReference type="GO" id="GO:0003824">
    <property type="term" value="F:catalytic activity"/>
    <property type="evidence" value="ECO:0007669"/>
    <property type="project" value="UniProtKB-ARBA"/>
</dbReference>
<dbReference type="Pfam" id="PF13332">
    <property type="entry name" value="Fil_haemagg_2"/>
    <property type="match status" value="6"/>
</dbReference>
<dbReference type="Pfam" id="PF05860">
    <property type="entry name" value="TPS"/>
    <property type="match status" value="1"/>
</dbReference>
<evidence type="ECO:0000256" key="1">
    <source>
        <dbReference type="SAM" id="Coils"/>
    </source>
</evidence>
<accession>A0AAD0SNF2</accession>
<dbReference type="SUPFAM" id="SSF51126">
    <property type="entry name" value="Pectin lyase-like"/>
    <property type="match status" value="1"/>
</dbReference>
<reference evidence="4 6" key="1">
    <citation type="submission" date="2017-09" db="EMBL/GenBank/DDBJ databases">
        <title>Genomics of the genus Arcobacter.</title>
        <authorList>
            <person name="Perez-Cataluna A."/>
            <person name="Figueras M.J."/>
            <person name="Salas-Masso N."/>
        </authorList>
    </citation>
    <scope>NUCLEOTIDE SEQUENCE [LARGE SCALE GENOMIC DNA]</scope>
    <source>
        <strain evidence="4 6">LMG 6621</strain>
    </source>
</reference>
<feature type="coiled-coil region" evidence="1">
    <location>
        <begin position="1409"/>
        <end position="1443"/>
    </location>
</feature>
<dbReference type="InterPro" id="IPR008619">
    <property type="entry name" value="Filamentous_hemagglutn_rpt"/>
</dbReference>
<protein>
    <submittedName>
        <fullName evidence="3">Hemagglutinin domain-containing protein</fullName>
    </submittedName>
</protein>
<sequence length="2245" mass="243533">MKNYIKKIISLQITTSLFLQQTLIANNLAVDTTAPKNNQANIEKARNGVPVVNIVAPTQSGLSHNKFSDYNVNKDGLILNNSNKQEVNTQLAGYIYGNENLRNGTAKTILNEVTSKNRTYLKGFTEVAGDRASVVVANPNGIYINGAGFINTYKATITTGNPNIINHELRGFDIKTGQIDIDGSGLNVSNVNKAELYAKTVSLNAKIYAQNLDVVTGENKILQDGTIKNIEDVVKEKPLLSLDSSSLGGIYANKISLIGTQKGVGVNLPIEIIAQDSLVLSADGKIFLDKVSSEKDVDIVSKNDSINTNIVYANSINMEAKNDITNEELIIAQNSISLKANDIVNKNAIATLNKDIDITAKNLTNYNTIYSNDSVNLYVEDTLLNSTNSSVVDLANEKATIEAKNSISIKANRVINDKAIIKTQNKNINIEAFSLENLAGNPNIKGSYIQSGNSKSIQNGTRINTQTIARDRTGNTYNAFTIYTDVMSYDKNYIYSSIISGNDMNIISNNIKNNYSLIFAQNNINIEANTLANISTDIVKLVTTHKDIYQNERYCKHKVLGKCVDHSNRSAYRGRQTTYNVEVIDSVNSTIQAGGKIFANLDKLENGMLENKTLEFDTYNSFNSSLFKNIPLNKDEEGNYKLPTNRYSLFTTTNPNKNPEYLVESNPLYTNYDNYIGSSYFFDKVGYSQDRKIKRLGDAAYETKLVSDAIYKQTGQRVLNPDFQNENEQFVVLMENAVNLSGILELELGKPLSKEQIDNLTEDIVWMEEQIVDGQLVLVPVVYLAKDYKSQGATIIANNIELDVKESLNNSGTIKSNQNMNVKANSITNNSGVLLSRGKATLISNEDFINKNGGQIKGDEIAIASLNGSVINETYSNTYTEDSVLNKRTLFGTKQVKNGDFTNTEIGKTSTIEATNGNLVIQAKEDITNIGANIKAQESVVLQTEKGDINLNAIKKESGHNLYFSGGFDKSKDVEYQISDIEANNIIMQSGNDINLQASKLNATNDINLNAKNDVNVQALNSLRYTDRQITTKGTFSKKTTRDMEYKESVNSSEFNAENIYINSGNNINLEATKLKAKENIVVDADKSINILAKEYKEGSLHQTNKSSFGGLKKSLDISSTDALKLNSALLETQAANIVLNSGKDINILASQINSGADIQLKALEDILIASQSEYLAKKEVHEKSSFNLAGLVSLIVPVETTLYSQEISKNDKVNSTNVSSSLNAKNDIKIDSGSTTIVGSNLEANNIDIKADTGEINIGSSQDLENMSSFERKIEVGLSDITSVIKDQYKDLMKGNTKLKFELGSAQFDEVDQSSQRVINNASSLKARESISLDSLSDINIVGSNLQSEDSITLSSTVGDVNILSSTDSYSQNIDEKHGSAKISLTLQNEYVEIAQAVDSAVKSAEQLKQTKDDYSNYKSEVKKLENNLSKLKQSYKNKEVGVDYSDIEDLSDFIDNLKSQEKYYVAAISSATADLASKTTAIATQSAAAAASSGTLGFSAGLSLDVDGSKTNTQNKTTSSNSSNLVSNSITINTKEDTNIIGSNLVANDSLNINTTNLNVKASQDTTSIRQDSESLNGSVNFTMYGGGGGTASLGGGKQSFQSDSVVNNNSQLLANNMNVNVKNDASFIGANVKANDTLNLNVGNNLSLESLRDEYSSNQSGFNVNAGVGIGSGGKEAKRAPSTDIGKVSSVNSGISMNNGVSQSKQTVLSSITGDNVNINVGNNTHLKGSLISSDEDNLNLTTNTLTFANLSNSSYSSSKTIGGSISSNVKGDVSNLGYNSENSLETNASKTLATLGKGNIIIKDKENSDDITKLNQDVNAINKDLYSSQTGTKVDATLDTRLLTEEGRKEIKDDIYTASAIAKAIEQIVTTDKASIVDFFDETQQNVDVYNAMKTKIANSDELSKYLQDPNLDPLVKQNMLQEIASTVMQELGYVVNDVKLISTDETGTNNTQVKGYYDPNTNISYVNDKYNNSTSELVSSTGHEIMHDMDKQNNIFVANDKDQNIYATNFGDNLAYYTDGALNIVNGGNLASTNNHNNGMVTEYPSVFNTSVNMLNTNNQEFAGLDKSNGDDLVIYWGGQASASMGVSGATSKGSFSNIKFEDGKFIKESGDYISVEAGAGTPSASGGGVFGIVFTNDVNNFKGSYLNHGGSVGLWGVDVTNTTISKETNQSTTGISFSVNTPGAEGHIRVGNTKATINNTKELLDFNPAINLYNDTKNNINDFFNSIPNLFNKDTKEEK</sequence>
<dbReference type="NCBIfam" id="TIGR01901">
    <property type="entry name" value="adhes_NPXG"/>
    <property type="match status" value="1"/>
</dbReference>
<dbReference type="EMBL" id="CP032099">
    <property type="protein sequence ID" value="AXX85323.1"/>
    <property type="molecule type" value="Genomic_DNA"/>
</dbReference>
<dbReference type="Gene3D" id="2.160.20.10">
    <property type="entry name" value="Single-stranded right-handed beta-helix, Pectin lyase-like"/>
    <property type="match status" value="1"/>
</dbReference>
<name>A0AAD0SNF2_9BACT</name>
<evidence type="ECO:0000313" key="5">
    <source>
        <dbReference type="Proteomes" id="UP000262029"/>
    </source>
</evidence>
<evidence type="ECO:0000313" key="4">
    <source>
        <dbReference type="EMBL" id="RXI25211.1"/>
    </source>
</evidence>
<dbReference type="Proteomes" id="UP000290580">
    <property type="component" value="Unassembled WGS sequence"/>
</dbReference>
<dbReference type="InterPro" id="IPR011050">
    <property type="entry name" value="Pectin_lyase_fold/virulence"/>
</dbReference>
<dbReference type="Pfam" id="PF05594">
    <property type="entry name" value="Fil_haemagg"/>
    <property type="match status" value="1"/>
</dbReference>
<proteinExistence type="predicted"/>
<dbReference type="InterPro" id="IPR008638">
    <property type="entry name" value="FhaB/CdiA-like_TPS"/>
</dbReference>
<dbReference type="InterPro" id="IPR012334">
    <property type="entry name" value="Pectin_lyas_fold"/>
</dbReference>
<keyword evidence="6" id="KW-1185">Reference proteome</keyword>
<organism evidence="3 5">
    <name type="scientific">Aliarcobacter skirrowii CCUG 10374</name>
    <dbReference type="NCBI Taxonomy" id="1032239"/>
    <lineage>
        <taxon>Bacteria</taxon>
        <taxon>Pseudomonadati</taxon>
        <taxon>Campylobacterota</taxon>
        <taxon>Epsilonproteobacteria</taxon>
        <taxon>Campylobacterales</taxon>
        <taxon>Arcobacteraceae</taxon>
        <taxon>Aliarcobacter</taxon>
    </lineage>
</organism>
<gene>
    <name evidence="3" type="ORF">ASKIR_1532</name>
    <name evidence="4" type="ORF">CP959_08915</name>
</gene>
<dbReference type="RefSeq" id="WP_115588179.1">
    <property type="nucleotide sequence ID" value="NZ_CP032099.1"/>
</dbReference>
<keyword evidence="1" id="KW-0175">Coiled coil</keyword>
<dbReference type="EMBL" id="NXIC01000006">
    <property type="protein sequence ID" value="RXI25211.1"/>
    <property type="molecule type" value="Genomic_DNA"/>
</dbReference>
<dbReference type="Proteomes" id="UP000262029">
    <property type="component" value="Chromosome"/>
</dbReference>
<dbReference type="GeneID" id="61751275"/>
<evidence type="ECO:0000313" key="3">
    <source>
        <dbReference type="EMBL" id="AXX85323.1"/>
    </source>
</evidence>